<proteinExistence type="predicted"/>
<keyword evidence="1" id="KW-0962">Peroxisome biogenesis</keyword>
<reference evidence="6 7" key="1">
    <citation type="journal article" date="2018" name="IMA Fungus">
        <title>IMA Genome-F 9: Draft genome sequence of Annulohypoxylon stygium, Aspergillus mulundensis, Berkeleyomyces basicola (syn. Thielaviopsis basicola), Ceratocystis smalleyi, two Cercospora beticola strains, Coleophoma cylindrospora, Fusarium fracticaudum, Phialophora cf. hyalina, and Morchella septimelata.</title>
        <authorList>
            <person name="Wingfield B.D."/>
            <person name="Bills G.F."/>
            <person name="Dong Y."/>
            <person name="Huang W."/>
            <person name="Nel W.J."/>
            <person name="Swalarsk-Parry B.S."/>
            <person name="Vaghefi N."/>
            <person name="Wilken P.M."/>
            <person name="An Z."/>
            <person name="de Beer Z.W."/>
            <person name="De Vos L."/>
            <person name="Chen L."/>
            <person name="Duong T.A."/>
            <person name="Gao Y."/>
            <person name="Hammerbacher A."/>
            <person name="Kikkert J.R."/>
            <person name="Li Y."/>
            <person name="Li H."/>
            <person name="Li K."/>
            <person name="Li Q."/>
            <person name="Liu X."/>
            <person name="Ma X."/>
            <person name="Naidoo K."/>
            <person name="Pethybridge S.J."/>
            <person name="Sun J."/>
            <person name="Steenkamp E.T."/>
            <person name="van der Nest M.A."/>
            <person name="van Wyk S."/>
            <person name="Wingfield M.J."/>
            <person name="Xiong C."/>
            <person name="Yue Q."/>
            <person name="Zhang X."/>
        </authorList>
    </citation>
    <scope>NUCLEOTIDE SEQUENCE [LARGE SCALE GENOMIC DNA]</scope>
    <source>
        <strain evidence="6 7">BP5796</strain>
    </source>
</reference>
<name>A0A3D8T882_9HELO</name>
<evidence type="ECO:0000313" key="6">
    <source>
        <dbReference type="EMBL" id="RDW94735.1"/>
    </source>
</evidence>
<keyword evidence="3" id="KW-0576">Peroxisome</keyword>
<dbReference type="AlphaFoldDB" id="A0A3D8T882"/>
<dbReference type="Pfam" id="PF05648">
    <property type="entry name" value="PEX11"/>
    <property type="match status" value="1"/>
</dbReference>
<sequence>MSEIQGMAPPDTSPENAIPIPSANPPHAPSVDTLKSWLPIYLSKSDVAIRRLDKILSTPSGTDRLLMTICYTSLLTSNVLSSISLARIQQTTRSLIEKAISLPPNTTLVFTPAPSRTTAHLLATSVRLKKLSALISDFRIFTRMWGLLGLYKWGKSSLENPPEDTVLRRITYAQVFVNVLFQYLENAAYLSSKGIMGWDTKKQNRAWEWSSRFWAAHVGLDLGRLCYEWNVRRRRDLKGKEKDEGEVEQNDAAWRAKWRREMVVNLAYAPLTIHWSLEQGLIGEFWVGLFGSVAGVTALKELWKQAQV</sequence>
<dbReference type="GO" id="GO:0005778">
    <property type="term" value="C:peroxisomal membrane"/>
    <property type="evidence" value="ECO:0007669"/>
    <property type="project" value="UniProtKB-SubCell"/>
</dbReference>
<evidence type="ECO:0008006" key="8">
    <source>
        <dbReference type="Google" id="ProtNLM"/>
    </source>
</evidence>
<organism evidence="6 7">
    <name type="scientific">Coleophoma crateriformis</name>
    <dbReference type="NCBI Taxonomy" id="565419"/>
    <lineage>
        <taxon>Eukaryota</taxon>
        <taxon>Fungi</taxon>
        <taxon>Dikarya</taxon>
        <taxon>Ascomycota</taxon>
        <taxon>Pezizomycotina</taxon>
        <taxon>Leotiomycetes</taxon>
        <taxon>Helotiales</taxon>
        <taxon>Dermateaceae</taxon>
        <taxon>Coleophoma</taxon>
    </lineage>
</organism>
<keyword evidence="7" id="KW-1185">Reference proteome</keyword>
<dbReference type="Proteomes" id="UP000256328">
    <property type="component" value="Unassembled WGS sequence"/>
</dbReference>
<evidence type="ECO:0000256" key="1">
    <source>
        <dbReference type="ARBA" id="ARBA00022593"/>
    </source>
</evidence>
<gene>
    <name evidence="6" type="ORF">BP5796_00498</name>
</gene>
<dbReference type="EMBL" id="PDLN01000001">
    <property type="protein sequence ID" value="RDW94735.1"/>
    <property type="molecule type" value="Genomic_DNA"/>
</dbReference>
<accession>A0A3D8T882</accession>
<dbReference type="InterPro" id="IPR008733">
    <property type="entry name" value="PEX11"/>
</dbReference>
<feature type="region of interest" description="Disordered" evidence="5">
    <location>
        <begin position="1"/>
        <end position="25"/>
    </location>
</feature>
<comment type="caution">
    <text evidence="6">The sequence shown here is derived from an EMBL/GenBank/DDBJ whole genome shotgun (WGS) entry which is preliminary data.</text>
</comment>
<evidence type="ECO:0000256" key="5">
    <source>
        <dbReference type="SAM" id="MobiDB-lite"/>
    </source>
</evidence>
<dbReference type="PANTHER" id="PTHR12652">
    <property type="entry name" value="PEROXISOMAL BIOGENESIS FACTOR 11"/>
    <property type="match status" value="1"/>
</dbReference>
<keyword evidence="2" id="KW-0472">Membrane</keyword>
<dbReference type="PANTHER" id="PTHR12652:SF25">
    <property type="entry name" value="MICROBODY (PEROXISOME) PROLIFERATION PROTEIN PEROXIN 11C (EUROFUNG)"/>
    <property type="match status" value="1"/>
</dbReference>
<evidence type="ECO:0000256" key="4">
    <source>
        <dbReference type="ARBA" id="ARBA00046271"/>
    </source>
</evidence>
<evidence type="ECO:0000256" key="3">
    <source>
        <dbReference type="ARBA" id="ARBA00023140"/>
    </source>
</evidence>
<evidence type="ECO:0000313" key="7">
    <source>
        <dbReference type="Proteomes" id="UP000256328"/>
    </source>
</evidence>
<dbReference type="GO" id="GO:0016559">
    <property type="term" value="P:peroxisome fission"/>
    <property type="evidence" value="ECO:0007669"/>
    <property type="project" value="InterPro"/>
</dbReference>
<evidence type="ECO:0000256" key="2">
    <source>
        <dbReference type="ARBA" id="ARBA00023136"/>
    </source>
</evidence>
<comment type="subcellular location">
    <subcellularLocation>
        <location evidence="4">Peroxisome membrane</location>
    </subcellularLocation>
</comment>
<dbReference type="OrthoDB" id="10005898at2759"/>
<protein>
    <recommendedName>
        <fullName evidence="8">Peroxin 11C</fullName>
    </recommendedName>
</protein>